<dbReference type="GO" id="GO:0016987">
    <property type="term" value="F:sigma factor activity"/>
    <property type="evidence" value="ECO:0007669"/>
    <property type="project" value="UniProtKB-KW"/>
</dbReference>
<name>A0A0S3UKM2_PREIN</name>
<evidence type="ECO:0000313" key="9">
    <source>
        <dbReference type="EMBL" id="ATV52976.1"/>
    </source>
</evidence>
<dbReference type="Pfam" id="PF08281">
    <property type="entry name" value="Sigma70_r4_2"/>
    <property type="match status" value="1"/>
</dbReference>
<dbReference type="Gene3D" id="1.10.1740.10">
    <property type="match status" value="1"/>
</dbReference>
<dbReference type="Proteomes" id="UP000230742">
    <property type="component" value="Chromosome 1"/>
</dbReference>
<dbReference type="EMBL" id="CP024727">
    <property type="protein sequence ID" value="ATV30441.1"/>
    <property type="molecule type" value="Genomic_DNA"/>
</dbReference>
<dbReference type="EMBL" id="PGGD01000001">
    <property type="protein sequence ID" value="PJF00785.1"/>
    <property type="molecule type" value="Genomic_DNA"/>
</dbReference>
<gene>
    <name evidence="11" type="ORF">CTI16_00270</name>
    <name evidence="12" type="ORF">CTI18_03630</name>
    <name evidence="8" type="ORF">CTM46_02590</name>
    <name evidence="9" type="ORF">CTM50_07995</name>
    <name evidence="13" type="ORF">CUB97_05735</name>
    <name evidence="10" type="ORF">PIOMA14_I_1476</name>
</gene>
<dbReference type="EMBL" id="PEKM01000001">
    <property type="protein sequence ID" value="PIK17648.1"/>
    <property type="molecule type" value="Genomic_DNA"/>
</dbReference>
<dbReference type="Proteomes" id="UP000230046">
    <property type="component" value="Unassembled WGS sequence"/>
</dbReference>
<dbReference type="Proteomes" id="UP000217431">
    <property type="component" value="Chromosome I"/>
</dbReference>
<organism evidence="10 14">
    <name type="scientific">Prevotella intermedia</name>
    <dbReference type="NCBI Taxonomy" id="28131"/>
    <lineage>
        <taxon>Bacteria</taxon>
        <taxon>Pseudomonadati</taxon>
        <taxon>Bacteroidota</taxon>
        <taxon>Bacteroidia</taxon>
        <taxon>Bacteroidales</taxon>
        <taxon>Prevotellaceae</taxon>
        <taxon>Prevotella</taxon>
    </lineage>
</organism>
<reference evidence="8 19" key="5">
    <citation type="submission" date="2017-11" db="EMBL/GenBank/DDBJ databases">
        <title>Genome sequencing of Prevotella intermedia KCOM 1949.</title>
        <authorList>
            <person name="Kook J.-K."/>
            <person name="Park S.-N."/>
            <person name="Lim Y.K."/>
        </authorList>
    </citation>
    <scope>NUCLEOTIDE SEQUENCE [LARGE SCALE GENOMIC DNA]</scope>
    <source>
        <strain evidence="8 19">KCOM 1949</strain>
    </source>
</reference>
<dbReference type="Proteomes" id="UP000229111">
    <property type="component" value="Unassembled WGS sequence"/>
</dbReference>
<evidence type="ECO:0000313" key="19">
    <source>
        <dbReference type="Proteomes" id="UP000230742"/>
    </source>
</evidence>
<evidence type="ECO:0000313" key="16">
    <source>
        <dbReference type="Proteomes" id="UP000229111"/>
    </source>
</evidence>
<dbReference type="Pfam" id="PF04542">
    <property type="entry name" value="Sigma70_r2"/>
    <property type="match status" value="1"/>
</dbReference>
<reference evidence="13 15" key="4">
    <citation type="submission" date="2017-11" db="EMBL/GenBank/DDBJ databases">
        <title>Genome sequencing of Prevotella intermedia KCOM 1779.</title>
        <authorList>
            <person name="Kook J.-K."/>
            <person name="Park S.-N."/>
            <person name="Lim Y.K."/>
        </authorList>
    </citation>
    <scope>NUCLEOTIDE SEQUENCE [LARGE SCALE GENOMIC DNA]</scope>
    <source>
        <strain evidence="13 15">KCOM 1779</strain>
    </source>
</reference>
<feature type="domain" description="RNA polymerase sigma factor 70 region 4 type 2" evidence="7">
    <location>
        <begin position="105"/>
        <end position="157"/>
    </location>
</feature>
<dbReference type="CDD" id="cd06171">
    <property type="entry name" value="Sigma70_r4"/>
    <property type="match status" value="1"/>
</dbReference>
<keyword evidence="4" id="KW-0238">DNA-binding</keyword>
<evidence type="ECO:0000313" key="11">
    <source>
        <dbReference type="EMBL" id="PIK17648.1"/>
    </source>
</evidence>
<dbReference type="InterPro" id="IPR039425">
    <property type="entry name" value="RNA_pol_sigma-70-like"/>
</dbReference>
<dbReference type="InterPro" id="IPR036388">
    <property type="entry name" value="WH-like_DNA-bd_sf"/>
</dbReference>
<dbReference type="Proteomes" id="UP000228641">
    <property type="component" value="Unassembled WGS sequence"/>
</dbReference>
<evidence type="ECO:0000313" key="8">
    <source>
        <dbReference type="EMBL" id="ATV30441.1"/>
    </source>
</evidence>
<evidence type="ECO:0000313" key="12">
    <source>
        <dbReference type="EMBL" id="PIK20484.1"/>
    </source>
</evidence>
<evidence type="ECO:0000259" key="6">
    <source>
        <dbReference type="Pfam" id="PF04542"/>
    </source>
</evidence>
<evidence type="ECO:0000313" key="15">
    <source>
        <dbReference type="Proteomes" id="UP000228641"/>
    </source>
</evidence>
<reference evidence="11 16" key="2">
    <citation type="submission" date="2017-11" db="EMBL/GenBank/DDBJ databases">
        <title>Genome sequencing of Prevotella intermedia KCOM 1101.</title>
        <authorList>
            <person name="Kook J.-K."/>
            <person name="Park S.-N."/>
            <person name="Lim Y.K."/>
        </authorList>
    </citation>
    <scope>NUCLEOTIDE SEQUENCE [LARGE SCALE GENOMIC DNA]</scope>
    <source>
        <strain evidence="11 16">KCOM 1101</strain>
    </source>
</reference>
<dbReference type="InterPro" id="IPR013325">
    <property type="entry name" value="RNA_pol_sigma_r2"/>
</dbReference>
<evidence type="ECO:0000256" key="4">
    <source>
        <dbReference type="ARBA" id="ARBA00023125"/>
    </source>
</evidence>
<evidence type="ECO:0000313" key="17">
    <source>
        <dbReference type="Proteomes" id="UP000229323"/>
    </source>
</evidence>
<evidence type="ECO:0000313" key="10">
    <source>
        <dbReference type="EMBL" id="BAU17984.1"/>
    </source>
</evidence>
<proteinExistence type="inferred from homology"/>
<feature type="domain" description="RNA polymerase sigma-70 region 2" evidence="6">
    <location>
        <begin position="13"/>
        <end position="73"/>
    </location>
</feature>
<dbReference type="Gene3D" id="1.10.10.10">
    <property type="entry name" value="Winged helix-like DNA-binding domain superfamily/Winged helix DNA-binding domain"/>
    <property type="match status" value="1"/>
</dbReference>
<keyword evidence="3" id="KW-0731">Sigma factor</keyword>
<evidence type="ECO:0000259" key="7">
    <source>
        <dbReference type="Pfam" id="PF08281"/>
    </source>
</evidence>
<dbReference type="PANTHER" id="PTHR43133">
    <property type="entry name" value="RNA POLYMERASE ECF-TYPE SIGMA FACTO"/>
    <property type="match status" value="1"/>
</dbReference>
<evidence type="ECO:0000313" key="18">
    <source>
        <dbReference type="Proteomes" id="UP000230046"/>
    </source>
</evidence>
<evidence type="ECO:0000313" key="14">
    <source>
        <dbReference type="Proteomes" id="UP000217431"/>
    </source>
</evidence>
<dbReference type="AlphaFoldDB" id="A0A0S3UKM2"/>
<dbReference type="EMBL" id="AP014597">
    <property type="protein sequence ID" value="BAU17984.1"/>
    <property type="molecule type" value="Genomic_DNA"/>
</dbReference>
<dbReference type="Proteomes" id="UP000229323">
    <property type="component" value="Chromosome"/>
</dbReference>
<dbReference type="EMBL" id="CP024696">
    <property type="protein sequence ID" value="ATV52976.1"/>
    <property type="molecule type" value="Genomic_DNA"/>
</dbReference>
<keyword evidence="5" id="KW-0804">Transcription</keyword>
<dbReference type="SUPFAM" id="SSF88659">
    <property type="entry name" value="Sigma3 and sigma4 domains of RNA polymerase sigma factors"/>
    <property type="match status" value="1"/>
</dbReference>
<dbReference type="EMBL" id="PEKN01000001">
    <property type="protein sequence ID" value="PIK20484.1"/>
    <property type="molecule type" value="Genomic_DNA"/>
</dbReference>
<dbReference type="NCBIfam" id="TIGR02937">
    <property type="entry name" value="sigma70-ECF"/>
    <property type="match status" value="1"/>
</dbReference>
<evidence type="ECO:0000256" key="1">
    <source>
        <dbReference type="ARBA" id="ARBA00010641"/>
    </source>
</evidence>
<keyword evidence="2" id="KW-0805">Transcription regulation</keyword>
<accession>A0A0S3UKM2</accession>
<dbReference type="STRING" id="28131.BWX40_00820"/>
<dbReference type="GO" id="GO:0006352">
    <property type="term" value="P:DNA-templated transcription initiation"/>
    <property type="evidence" value="ECO:0007669"/>
    <property type="project" value="InterPro"/>
</dbReference>
<dbReference type="InterPro" id="IPR013324">
    <property type="entry name" value="RNA_pol_sigma_r3/r4-like"/>
</dbReference>
<dbReference type="SUPFAM" id="SSF88946">
    <property type="entry name" value="Sigma2 domain of RNA polymerase sigma factors"/>
    <property type="match status" value="1"/>
</dbReference>
<dbReference type="InterPro" id="IPR014284">
    <property type="entry name" value="RNA_pol_sigma-70_dom"/>
</dbReference>
<evidence type="ECO:0000313" key="13">
    <source>
        <dbReference type="EMBL" id="PJF00785.1"/>
    </source>
</evidence>
<dbReference type="PANTHER" id="PTHR43133:SF8">
    <property type="entry name" value="RNA POLYMERASE SIGMA FACTOR HI_1459-RELATED"/>
    <property type="match status" value="1"/>
</dbReference>
<dbReference type="RefSeq" id="WP_045167867.1">
    <property type="nucleotide sequence ID" value="NZ_AP014597.1"/>
</dbReference>
<reference evidence="12 18" key="3">
    <citation type="submission" date="2017-11" db="EMBL/GenBank/DDBJ databases">
        <title>Genome sequencing of Prevotella intermedia KCOM 1653.</title>
        <authorList>
            <person name="Kook J.-K."/>
            <person name="Park S.-N."/>
            <person name="Lim Y.K."/>
        </authorList>
    </citation>
    <scope>NUCLEOTIDE SEQUENCE [LARGE SCALE GENOMIC DNA]</scope>
    <source>
        <strain evidence="12 18">KCOM 1653</strain>
    </source>
</reference>
<comment type="similarity">
    <text evidence="1">Belongs to the sigma-70 factor family. ECF subfamily.</text>
</comment>
<sequence>MEASQFKAIFLPCHRRLYVVAWRLTGNTQAAEDLVQETFLRLWTRRHQLADIDNPEAYSIMTLRRIFYDIKRTKHIDEAERDVSEMQHKATESLSERIDAQDQWQRIRAMILALPDPQGKVMLMRDVEGRTYEEISAETGLTEVNLRSVLSRARKKIRERIKEIKR</sequence>
<dbReference type="InterPro" id="IPR007627">
    <property type="entry name" value="RNA_pol_sigma70_r2"/>
</dbReference>
<evidence type="ECO:0000256" key="2">
    <source>
        <dbReference type="ARBA" id="ARBA00023015"/>
    </source>
</evidence>
<dbReference type="InterPro" id="IPR013249">
    <property type="entry name" value="RNA_pol_sigma70_r4_t2"/>
</dbReference>
<reference evidence="9 17" key="6">
    <citation type="submission" date="2017-11" db="EMBL/GenBank/DDBJ databases">
        <title>Genome sequencing of Prevotella intermedia KCOM 2033.</title>
        <authorList>
            <person name="Kook J.-K."/>
            <person name="Park S.-N."/>
            <person name="Lim Y.K."/>
        </authorList>
    </citation>
    <scope>NUCLEOTIDE SEQUENCE [LARGE SCALE GENOMIC DNA]</scope>
    <source>
        <strain evidence="9 17">KCOM 2033</strain>
    </source>
</reference>
<dbReference type="GO" id="GO:0003677">
    <property type="term" value="F:DNA binding"/>
    <property type="evidence" value="ECO:0007669"/>
    <property type="project" value="UniProtKB-KW"/>
</dbReference>
<reference evidence="10 14" key="1">
    <citation type="journal article" date="2016" name="DNA Res.">
        <title>The complete genome sequencing of Prevotella intermedia strain OMA14 and a subsequent fine-scale, intra-species genomic comparison reveal an unusual amplification of conjugative and mobile transposons and identify a novel Prevotella-lineage-specific repeat.</title>
        <authorList>
            <person name="Naito M."/>
            <person name="Ogura Y."/>
            <person name="Itoh T."/>
            <person name="Shoji M."/>
            <person name="Okamoto M."/>
            <person name="Hayashi T."/>
            <person name="Nakayama K."/>
        </authorList>
    </citation>
    <scope>NUCLEOTIDE SEQUENCE [LARGE SCALE GENOMIC DNA]</scope>
    <source>
        <strain evidence="10 14">OMA14</strain>
    </source>
</reference>
<evidence type="ECO:0000256" key="5">
    <source>
        <dbReference type="ARBA" id="ARBA00023163"/>
    </source>
</evidence>
<evidence type="ECO:0000256" key="3">
    <source>
        <dbReference type="ARBA" id="ARBA00023082"/>
    </source>
</evidence>
<protein>
    <submittedName>
        <fullName evidence="10">Probable RNA polymerase ECF-type sigma factor</fullName>
    </submittedName>
    <submittedName>
        <fullName evidence="8">RNA polymerase sigma factor</fullName>
    </submittedName>
</protein>